<dbReference type="SMART" id="SM00387">
    <property type="entry name" value="HATPase_c"/>
    <property type="match status" value="1"/>
</dbReference>
<dbReference type="PROSITE" id="PS50112">
    <property type="entry name" value="PAS"/>
    <property type="match status" value="1"/>
</dbReference>
<dbReference type="Pfam" id="PF00512">
    <property type="entry name" value="HisKA"/>
    <property type="match status" value="1"/>
</dbReference>
<dbReference type="PROSITE" id="PS50113">
    <property type="entry name" value="PAC"/>
    <property type="match status" value="1"/>
</dbReference>
<dbReference type="CDD" id="cd00082">
    <property type="entry name" value="HisKA"/>
    <property type="match status" value="1"/>
</dbReference>
<evidence type="ECO:0000256" key="7">
    <source>
        <dbReference type="ARBA" id="ARBA00022692"/>
    </source>
</evidence>
<dbReference type="PROSITE" id="PS50110">
    <property type="entry name" value="RESPONSE_REGULATORY"/>
    <property type="match status" value="1"/>
</dbReference>
<feature type="transmembrane region" description="Helical" evidence="17">
    <location>
        <begin position="103"/>
        <end position="121"/>
    </location>
</feature>
<evidence type="ECO:0000256" key="2">
    <source>
        <dbReference type="ARBA" id="ARBA00004651"/>
    </source>
</evidence>
<keyword evidence="11 17" id="KW-1133">Transmembrane helix</keyword>
<dbReference type="GO" id="GO:0000155">
    <property type="term" value="F:phosphorelay sensor kinase activity"/>
    <property type="evidence" value="ECO:0007669"/>
    <property type="project" value="InterPro"/>
</dbReference>
<dbReference type="Pfam" id="PF07694">
    <property type="entry name" value="5TM-5TMR_LYT"/>
    <property type="match status" value="1"/>
</dbReference>
<dbReference type="SUPFAM" id="SSF47384">
    <property type="entry name" value="Homodimeric domain of signal transducing histidine kinase"/>
    <property type="match status" value="1"/>
</dbReference>
<feature type="transmembrane region" description="Helical" evidence="17">
    <location>
        <begin position="6"/>
        <end position="24"/>
    </location>
</feature>
<dbReference type="PANTHER" id="PTHR45339">
    <property type="entry name" value="HYBRID SIGNAL TRANSDUCTION HISTIDINE KINASE J"/>
    <property type="match status" value="1"/>
</dbReference>
<dbReference type="Pfam" id="PF00072">
    <property type="entry name" value="Response_reg"/>
    <property type="match status" value="1"/>
</dbReference>
<evidence type="ECO:0000259" key="18">
    <source>
        <dbReference type="PROSITE" id="PS50109"/>
    </source>
</evidence>
<dbReference type="InterPro" id="IPR005467">
    <property type="entry name" value="His_kinase_dom"/>
</dbReference>
<dbReference type="KEGG" id="ati:AL072_06660"/>
<accession>A0AAC8VZA4</accession>
<dbReference type="CDD" id="cd00130">
    <property type="entry name" value="PAS"/>
    <property type="match status" value="1"/>
</dbReference>
<feature type="transmembrane region" description="Helical" evidence="17">
    <location>
        <begin position="67"/>
        <end position="91"/>
    </location>
</feature>
<evidence type="ECO:0000256" key="17">
    <source>
        <dbReference type="SAM" id="Phobius"/>
    </source>
</evidence>
<dbReference type="SUPFAM" id="SSF55874">
    <property type="entry name" value="ATPase domain of HSP90 chaperone/DNA topoisomerase II/histidine kinase"/>
    <property type="match status" value="1"/>
</dbReference>
<feature type="domain" description="PAS" evidence="20">
    <location>
        <begin position="199"/>
        <end position="269"/>
    </location>
</feature>
<evidence type="ECO:0000256" key="16">
    <source>
        <dbReference type="PROSITE-ProRule" id="PRU00169"/>
    </source>
</evidence>
<evidence type="ECO:0000256" key="5">
    <source>
        <dbReference type="ARBA" id="ARBA00022553"/>
    </source>
</evidence>
<dbReference type="EMBL" id="CP012401">
    <property type="protein sequence ID" value="ALG72050.1"/>
    <property type="molecule type" value="Genomic_DNA"/>
</dbReference>
<dbReference type="InterPro" id="IPR036890">
    <property type="entry name" value="HATPase_C_sf"/>
</dbReference>
<dbReference type="CDD" id="cd16922">
    <property type="entry name" value="HATPase_EvgS-ArcB-TorS-like"/>
    <property type="match status" value="1"/>
</dbReference>
<dbReference type="SUPFAM" id="SSF52172">
    <property type="entry name" value="CheY-like"/>
    <property type="match status" value="1"/>
</dbReference>
<dbReference type="SUPFAM" id="SSF55785">
    <property type="entry name" value="PYP-like sensor domain (PAS domain)"/>
    <property type="match status" value="1"/>
</dbReference>
<reference evidence="23" key="1">
    <citation type="submission" date="2015-08" db="EMBL/GenBank/DDBJ databases">
        <title>Complete Genome Sequence of Azospirillum thiophilum BV-S.</title>
        <authorList>
            <person name="Fomenkov A."/>
            <person name="Vincze T."/>
            <person name="Grabovich M."/>
            <person name="Dubinina G."/>
            <person name="Orlova M."/>
            <person name="Belousova E."/>
            <person name="Roberts R.J."/>
        </authorList>
    </citation>
    <scope>NUCLEOTIDE SEQUENCE [LARGE SCALE GENOMIC DNA]</scope>
    <source>
        <strain evidence="23">BV-S</strain>
    </source>
</reference>
<dbReference type="SUPFAM" id="SSF47226">
    <property type="entry name" value="Histidine-containing phosphotransfer domain, HPT domain"/>
    <property type="match status" value="1"/>
</dbReference>
<dbReference type="InterPro" id="IPR036641">
    <property type="entry name" value="HPT_dom_sf"/>
</dbReference>
<dbReference type="SMART" id="SM00086">
    <property type="entry name" value="PAC"/>
    <property type="match status" value="1"/>
</dbReference>
<dbReference type="FunFam" id="3.30.565.10:FF:000010">
    <property type="entry name" value="Sensor histidine kinase RcsC"/>
    <property type="match status" value="1"/>
</dbReference>
<dbReference type="RefSeq" id="WP_045582437.1">
    <property type="nucleotide sequence ID" value="NZ_CP012401.1"/>
</dbReference>
<comment type="subcellular location">
    <subcellularLocation>
        <location evidence="2">Cell membrane</location>
        <topology evidence="2">Multi-pass membrane protein</topology>
    </subcellularLocation>
</comment>
<dbReference type="GO" id="GO:0006355">
    <property type="term" value="P:regulation of DNA-templated transcription"/>
    <property type="evidence" value="ECO:0007669"/>
    <property type="project" value="InterPro"/>
</dbReference>
<gene>
    <name evidence="22" type="ORF">AL072_06660</name>
</gene>
<keyword evidence="6" id="KW-0808">Transferase</keyword>
<dbReference type="PRINTS" id="PR00344">
    <property type="entry name" value="BCTRLSENSOR"/>
</dbReference>
<dbReference type="Gene3D" id="3.30.450.20">
    <property type="entry name" value="PAS domain"/>
    <property type="match status" value="1"/>
</dbReference>
<dbReference type="GO" id="GO:0005886">
    <property type="term" value="C:plasma membrane"/>
    <property type="evidence" value="ECO:0007669"/>
    <property type="project" value="UniProtKB-SubCell"/>
</dbReference>
<evidence type="ECO:0000256" key="12">
    <source>
        <dbReference type="ARBA" id="ARBA00023012"/>
    </source>
</evidence>
<proteinExistence type="predicted"/>
<evidence type="ECO:0000256" key="10">
    <source>
        <dbReference type="ARBA" id="ARBA00022840"/>
    </source>
</evidence>
<keyword evidence="12" id="KW-0902">Two-component regulatory system</keyword>
<evidence type="ECO:0000259" key="20">
    <source>
        <dbReference type="PROSITE" id="PS50112"/>
    </source>
</evidence>
<evidence type="ECO:0000256" key="6">
    <source>
        <dbReference type="ARBA" id="ARBA00022679"/>
    </source>
</evidence>
<dbReference type="Gene3D" id="3.40.50.2300">
    <property type="match status" value="1"/>
</dbReference>
<dbReference type="InterPro" id="IPR035965">
    <property type="entry name" value="PAS-like_dom_sf"/>
</dbReference>
<keyword evidence="10" id="KW-0067">ATP-binding</keyword>
<evidence type="ECO:0000256" key="4">
    <source>
        <dbReference type="ARBA" id="ARBA00022475"/>
    </source>
</evidence>
<dbReference type="InterPro" id="IPR001789">
    <property type="entry name" value="Sig_transdc_resp-reg_receiver"/>
</dbReference>
<evidence type="ECO:0000256" key="14">
    <source>
        <dbReference type="ARBA" id="ARBA00064003"/>
    </source>
</evidence>
<dbReference type="CDD" id="cd17546">
    <property type="entry name" value="REC_hyHK_CKI1_RcsC-like"/>
    <property type="match status" value="1"/>
</dbReference>
<keyword evidence="5 16" id="KW-0597">Phosphoprotein</keyword>
<dbReference type="GO" id="GO:0005524">
    <property type="term" value="F:ATP binding"/>
    <property type="evidence" value="ECO:0007669"/>
    <property type="project" value="UniProtKB-KW"/>
</dbReference>
<keyword evidence="4" id="KW-1003">Cell membrane</keyword>
<dbReference type="InterPro" id="IPR004358">
    <property type="entry name" value="Sig_transdc_His_kin-like_C"/>
</dbReference>
<dbReference type="Gene3D" id="1.20.120.160">
    <property type="entry name" value="HPT domain"/>
    <property type="match status" value="1"/>
</dbReference>
<comment type="catalytic activity">
    <reaction evidence="1">
        <text>ATP + protein L-histidine = ADP + protein N-phospho-L-histidine.</text>
        <dbReference type="EC" id="2.7.13.3"/>
    </reaction>
</comment>
<sequence>MAYDLAENTAASAFVVLAYTFLIRRSDGWSPLARQMVFGTVMALTALFSMVHPIHVGPGIFIDARTALIGLAALFGGPVSAAMTAGTVAGYRIWLGGVGMEAGVANALLSFSTGVGFAVWARRRGLRLGAVPLLGFGLLLTLVSLPSLLLLPDPELMWRVARATAPPLLVIVPVGTLVLGGLLLREQRQHDAEQRLGESEARYRLLADNATDMILEMRADGTVRYLSPSARDILGCDPAGVVGTAPADLLHPDDLEKASQAFASMRPGSPPVTFTHRLRHCDGRYLWVESSMRPTVGADGGFLVVGVVRDVTERKRYEGELSDARAEAEAANRVKSEFLASMSHEIRTPLNGVIGFADLLLGTELTAEQRQYVALQREAGRGLLAIIGDILDYSKIEAGKLELEERAFDLHRLLRDCRDLMSNAASQKGLLLQLSLGGTVPRFVHGDEARIRQILLNLVSNALKFTERGSVLVSVGMLFADRAAEVAPLGEGPAGQHAAGVGSVALIRFAVSDTGPGIPAADQANLFQRFNQGDRSTTRRYGGTGLGLIISKQLAELMGGRIGVQSSLRIGSTFWFELPLPVAPAVVAPAADRTEAAPRRGARILLAEDVPMNQIVTSSILCKAGHTVEVAEDGELAVEAVRGGDFDLILMDMQMPRMDGLQATAAIRRLGGRRGAVPIIALTANALTDQLQLCLDVGMNDHVTKPIERDTLLSAVDRWLAAGAELDSELPSDSPLPAETSKAAVPASDGVPVLNRAALDMLADTLGADALPRFVTGTLAELALRVDRVDTAETAKAAAADAHAMVSLAGNVGLMELSGLARKVQHACEQERSDAPALKAQLREASDRAAAALRAALPTLGVAVETVR</sequence>
<dbReference type="Pfam" id="PF02518">
    <property type="entry name" value="HATPase_c"/>
    <property type="match status" value="1"/>
</dbReference>
<dbReference type="SMART" id="SM00448">
    <property type="entry name" value="REC"/>
    <property type="match status" value="1"/>
</dbReference>
<feature type="transmembrane region" description="Helical" evidence="17">
    <location>
        <begin position="133"/>
        <end position="151"/>
    </location>
</feature>
<evidence type="ECO:0000256" key="8">
    <source>
        <dbReference type="ARBA" id="ARBA00022741"/>
    </source>
</evidence>
<dbReference type="Proteomes" id="UP000069935">
    <property type="component" value="Chromosome 1"/>
</dbReference>
<dbReference type="NCBIfam" id="TIGR00229">
    <property type="entry name" value="sensory_box"/>
    <property type="match status" value="1"/>
</dbReference>
<dbReference type="EC" id="2.7.13.3" evidence="3"/>
<evidence type="ECO:0000256" key="15">
    <source>
        <dbReference type="ARBA" id="ARBA00068150"/>
    </source>
</evidence>
<dbReference type="PANTHER" id="PTHR45339:SF1">
    <property type="entry name" value="HYBRID SIGNAL TRANSDUCTION HISTIDINE KINASE J"/>
    <property type="match status" value="1"/>
</dbReference>
<organism evidence="22 23">
    <name type="scientific">Azospirillum thiophilum</name>
    <dbReference type="NCBI Taxonomy" id="528244"/>
    <lineage>
        <taxon>Bacteria</taxon>
        <taxon>Pseudomonadati</taxon>
        <taxon>Pseudomonadota</taxon>
        <taxon>Alphaproteobacteria</taxon>
        <taxon>Rhodospirillales</taxon>
        <taxon>Azospirillaceae</taxon>
        <taxon>Azospirillum</taxon>
    </lineage>
</organism>
<dbReference type="GO" id="GO:0071555">
    <property type="term" value="P:cell wall organization"/>
    <property type="evidence" value="ECO:0007669"/>
    <property type="project" value="InterPro"/>
</dbReference>
<evidence type="ECO:0000256" key="13">
    <source>
        <dbReference type="ARBA" id="ARBA00023136"/>
    </source>
</evidence>
<keyword evidence="13 17" id="KW-0472">Membrane</keyword>
<evidence type="ECO:0000256" key="1">
    <source>
        <dbReference type="ARBA" id="ARBA00000085"/>
    </source>
</evidence>
<comment type="subunit">
    <text evidence="14">At low DSF concentrations, interacts with RpfF.</text>
</comment>
<reference evidence="22 23" key="2">
    <citation type="journal article" date="2016" name="Genome Announc.">
        <title>Complete Genome Sequence of a Strain of Azospirillum thiophilum Isolated from a Sulfide Spring.</title>
        <authorList>
            <person name="Fomenkov A."/>
            <person name="Vincze T."/>
            <person name="Grabovich M."/>
            <person name="Anton B.P."/>
            <person name="Dubinina G."/>
            <person name="Orlova M."/>
            <person name="Belousova E."/>
            <person name="Roberts R.J."/>
        </authorList>
    </citation>
    <scope>NUCLEOTIDE SEQUENCE [LARGE SCALE GENOMIC DNA]</scope>
    <source>
        <strain evidence="22 23">BV-S</strain>
    </source>
</reference>
<evidence type="ECO:0000259" key="19">
    <source>
        <dbReference type="PROSITE" id="PS50110"/>
    </source>
</evidence>
<feature type="domain" description="PAC" evidence="21">
    <location>
        <begin position="272"/>
        <end position="323"/>
    </location>
</feature>
<evidence type="ECO:0000259" key="21">
    <source>
        <dbReference type="PROSITE" id="PS50113"/>
    </source>
</evidence>
<dbReference type="AlphaFoldDB" id="A0AAC8VZA4"/>
<dbReference type="InterPro" id="IPR001610">
    <property type="entry name" value="PAC"/>
</dbReference>
<keyword evidence="7 17" id="KW-0812">Transmembrane</keyword>
<dbReference type="PROSITE" id="PS50109">
    <property type="entry name" value="HIS_KIN"/>
    <property type="match status" value="1"/>
</dbReference>
<dbReference type="InterPro" id="IPR011620">
    <property type="entry name" value="Sig_transdc_His_kinase_LytS_TM"/>
</dbReference>
<feature type="domain" description="Histidine kinase" evidence="18">
    <location>
        <begin position="341"/>
        <end position="582"/>
    </location>
</feature>
<feature type="domain" description="Response regulatory" evidence="19">
    <location>
        <begin position="603"/>
        <end position="720"/>
    </location>
</feature>
<keyword evidence="9 22" id="KW-0418">Kinase</keyword>
<evidence type="ECO:0000256" key="11">
    <source>
        <dbReference type="ARBA" id="ARBA00022989"/>
    </source>
</evidence>
<dbReference type="InterPro" id="IPR003594">
    <property type="entry name" value="HATPase_dom"/>
</dbReference>
<protein>
    <recommendedName>
        <fullName evidence="15">Sensory/regulatory protein RpfC</fullName>
        <ecNumber evidence="3">2.7.13.3</ecNumber>
    </recommendedName>
</protein>
<evidence type="ECO:0000313" key="23">
    <source>
        <dbReference type="Proteomes" id="UP000069935"/>
    </source>
</evidence>
<dbReference type="SMART" id="SM00388">
    <property type="entry name" value="HisKA"/>
    <property type="match status" value="1"/>
</dbReference>
<dbReference type="InterPro" id="IPR000014">
    <property type="entry name" value="PAS"/>
</dbReference>
<dbReference type="InterPro" id="IPR036097">
    <property type="entry name" value="HisK_dim/P_sf"/>
</dbReference>
<dbReference type="Gene3D" id="3.30.565.10">
    <property type="entry name" value="Histidine kinase-like ATPase, C-terminal domain"/>
    <property type="match status" value="1"/>
</dbReference>
<feature type="modified residue" description="4-aspartylphosphate" evidence="16">
    <location>
        <position position="652"/>
    </location>
</feature>
<evidence type="ECO:0000256" key="9">
    <source>
        <dbReference type="ARBA" id="ARBA00022777"/>
    </source>
</evidence>
<dbReference type="Pfam" id="PF00989">
    <property type="entry name" value="PAS"/>
    <property type="match status" value="1"/>
</dbReference>
<dbReference type="FunFam" id="1.10.287.130:FF:000002">
    <property type="entry name" value="Two-component osmosensing histidine kinase"/>
    <property type="match status" value="1"/>
</dbReference>
<dbReference type="InterPro" id="IPR013767">
    <property type="entry name" value="PAS_fold"/>
</dbReference>
<dbReference type="InterPro" id="IPR011006">
    <property type="entry name" value="CheY-like_superfamily"/>
</dbReference>
<dbReference type="InterPro" id="IPR000700">
    <property type="entry name" value="PAS-assoc_C"/>
</dbReference>
<evidence type="ECO:0000313" key="22">
    <source>
        <dbReference type="EMBL" id="ALG72050.1"/>
    </source>
</evidence>
<name>A0AAC8VZA4_9PROT</name>
<keyword evidence="8" id="KW-0547">Nucleotide-binding</keyword>
<keyword evidence="23" id="KW-1185">Reference proteome</keyword>
<dbReference type="InterPro" id="IPR003661">
    <property type="entry name" value="HisK_dim/P_dom"/>
</dbReference>
<dbReference type="SMART" id="SM00091">
    <property type="entry name" value="PAS"/>
    <property type="match status" value="1"/>
</dbReference>
<evidence type="ECO:0000256" key="3">
    <source>
        <dbReference type="ARBA" id="ARBA00012438"/>
    </source>
</evidence>
<feature type="transmembrane region" description="Helical" evidence="17">
    <location>
        <begin position="36"/>
        <end position="55"/>
    </location>
</feature>
<dbReference type="Gene3D" id="1.10.287.130">
    <property type="match status" value="1"/>
</dbReference>